<dbReference type="Pfam" id="PF01420">
    <property type="entry name" value="Methylase_S"/>
    <property type="match status" value="2"/>
</dbReference>
<dbReference type="Gene3D" id="3.90.220.20">
    <property type="entry name" value="DNA methylase specificity domains"/>
    <property type="match status" value="2"/>
</dbReference>
<comment type="caution">
    <text evidence="6">The sequence shown here is derived from an EMBL/GenBank/DDBJ whole genome shotgun (WGS) entry which is preliminary data.</text>
</comment>
<feature type="domain" description="Type I restriction modification DNA specificity" evidence="5">
    <location>
        <begin position="352"/>
        <end position="532"/>
    </location>
</feature>
<dbReference type="AlphaFoldDB" id="A9E5C9"/>
<dbReference type="Proteomes" id="UP000002945">
    <property type="component" value="Unassembled WGS sequence"/>
</dbReference>
<dbReference type="InterPro" id="IPR044946">
    <property type="entry name" value="Restrct_endonuc_typeI_TRD_sf"/>
</dbReference>
<keyword evidence="2" id="KW-0680">Restriction system</keyword>
<evidence type="ECO:0000259" key="5">
    <source>
        <dbReference type="Pfam" id="PF01420"/>
    </source>
</evidence>
<evidence type="ECO:0000256" key="4">
    <source>
        <dbReference type="SAM" id="Coils"/>
    </source>
</evidence>
<comment type="similarity">
    <text evidence="1">Belongs to the type-I restriction system S methylase family.</text>
</comment>
<evidence type="ECO:0000256" key="2">
    <source>
        <dbReference type="ARBA" id="ARBA00022747"/>
    </source>
</evidence>
<keyword evidence="7" id="KW-1185">Reference proteome</keyword>
<dbReference type="PANTHER" id="PTHR43140">
    <property type="entry name" value="TYPE-1 RESTRICTION ENZYME ECOKI SPECIFICITY PROTEIN"/>
    <property type="match status" value="1"/>
</dbReference>
<dbReference type="eggNOG" id="COG0732">
    <property type="taxonomic scope" value="Bacteria"/>
</dbReference>
<evidence type="ECO:0000256" key="3">
    <source>
        <dbReference type="ARBA" id="ARBA00023125"/>
    </source>
</evidence>
<feature type="coiled-coil region" evidence="4">
    <location>
        <begin position="510"/>
        <end position="537"/>
    </location>
</feature>
<dbReference type="GO" id="GO:0003677">
    <property type="term" value="F:DNA binding"/>
    <property type="evidence" value="ECO:0007669"/>
    <property type="project" value="UniProtKB-KW"/>
</dbReference>
<name>A9E5C9_9FLAO</name>
<organism evidence="6 7">
    <name type="scientific">Kordia algicida OT-1</name>
    <dbReference type="NCBI Taxonomy" id="391587"/>
    <lineage>
        <taxon>Bacteria</taxon>
        <taxon>Pseudomonadati</taxon>
        <taxon>Bacteroidota</taxon>
        <taxon>Flavobacteriia</taxon>
        <taxon>Flavobacteriales</taxon>
        <taxon>Flavobacteriaceae</taxon>
        <taxon>Kordia</taxon>
    </lineage>
</organism>
<dbReference type="GO" id="GO:0009307">
    <property type="term" value="P:DNA restriction-modification system"/>
    <property type="evidence" value="ECO:0007669"/>
    <property type="project" value="UniProtKB-KW"/>
</dbReference>
<feature type="domain" description="Type I restriction modification DNA specificity" evidence="5">
    <location>
        <begin position="86"/>
        <end position="234"/>
    </location>
</feature>
<proteinExistence type="inferred from homology"/>
<dbReference type="REBASE" id="38243">
    <property type="entry name" value="S.KalOT1ORF6772P"/>
</dbReference>
<dbReference type="STRING" id="391587.KAOT1_06767"/>
<dbReference type="PANTHER" id="PTHR43140:SF1">
    <property type="entry name" value="TYPE I RESTRICTION ENZYME ECOKI SPECIFICITY SUBUNIT"/>
    <property type="match status" value="1"/>
</dbReference>
<dbReference type="SUPFAM" id="SSF116734">
    <property type="entry name" value="DNA methylase specificity domain"/>
    <property type="match status" value="2"/>
</dbReference>
<dbReference type="EMBL" id="ABIB01000010">
    <property type="protein sequence ID" value="EDP95165.1"/>
    <property type="molecule type" value="Genomic_DNA"/>
</dbReference>
<sequence length="553" mass="63292">MKLLQHFKELTIRPKNAQELKGLILQLAIQGKLTANWRAENPDIEPASELLEKIIKNKEDLVKSKIARKEIAKKEFLKEEVSFKIPETWISKNITEFYYTIGGKSNQIKSKNYNERGKYPIVSQGKNKIDGYSDDESKLLKLAKPVVVFGDHTRQVKFIDFDFIIGADGTKILNPYDGIDSQFFYLHISFFDLSNKGYARHYSLLKLKAFCLPPLEEQKEIVRVVETLFKEVEQLEQLTVKRIGLKEDFVTSALHQLTTKNANQEWKFLQEHFKSFFNETTNIKKLRETVLQLAVQGKLTANWRVNNPDTEDASQLLKQIQEEKAQLIAAKKIKKEKVLPPITKDEIPYEVPEGWVWVNFGDLATFINGDRGKNYPNKSEYVDEGVAWINTGHINPDGTLSESKMNYITEDKFDILRGGKIQDGDLVYCLRGATFGKTAYVSPFKKGAIASSLMIIRAYIQDSSGFIYRFLISPEGKRQLLRFDNGSAQPNLSANKVKLYAFPLPPLEEQKAIVAKVNALMELCDKLEEEVQQSQAYSTQLMQSCLREVFETS</sequence>
<reference evidence="6 7" key="1">
    <citation type="journal article" date="2011" name="J. Bacteriol.">
        <title>Genome sequence of the algicidal bacterium Kordia algicida OT-1.</title>
        <authorList>
            <person name="Lee H.S."/>
            <person name="Kang S.G."/>
            <person name="Kwon K.K."/>
            <person name="Lee J.H."/>
            <person name="Kim S.J."/>
        </authorList>
    </citation>
    <scope>NUCLEOTIDE SEQUENCE [LARGE SCALE GENOMIC DNA]</scope>
    <source>
        <strain evidence="6 7">OT-1</strain>
    </source>
</reference>
<dbReference type="InterPro" id="IPR051212">
    <property type="entry name" value="Type-I_RE_S_subunit"/>
</dbReference>
<keyword evidence="3" id="KW-0238">DNA-binding</keyword>
<dbReference type="OrthoDB" id="9816225at2"/>
<evidence type="ECO:0000313" key="6">
    <source>
        <dbReference type="EMBL" id="EDP95165.1"/>
    </source>
</evidence>
<keyword evidence="4" id="KW-0175">Coiled coil</keyword>
<gene>
    <name evidence="6" type="ORF">KAOT1_06767</name>
</gene>
<dbReference type="InterPro" id="IPR000055">
    <property type="entry name" value="Restrct_endonuc_typeI_TRD"/>
</dbReference>
<dbReference type="CDD" id="cd17264">
    <property type="entry name" value="RMtype1_S_Eco3763I-TRD2-CR2_like"/>
    <property type="match status" value="1"/>
</dbReference>
<feature type="coiled-coil region" evidence="4">
    <location>
        <begin position="310"/>
        <end position="337"/>
    </location>
</feature>
<protein>
    <recommendedName>
        <fullName evidence="5">Type I restriction modification DNA specificity domain-containing protein</fullName>
    </recommendedName>
</protein>
<accession>A9E5C9</accession>
<dbReference type="RefSeq" id="WP_007093921.1">
    <property type="nucleotide sequence ID" value="NZ_CP142125.1"/>
</dbReference>
<evidence type="ECO:0000256" key="1">
    <source>
        <dbReference type="ARBA" id="ARBA00010923"/>
    </source>
</evidence>
<evidence type="ECO:0000313" key="7">
    <source>
        <dbReference type="Proteomes" id="UP000002945"/>
    </source>
</evidence>
<dbReference type="HOGENOM" id="CLU_021095_10_2_10"/>